<dbReference type="GO" id="GO:0005886">
    <property type="term" value="C:plasma membrane"/>
    <property type="evidence" value="ECO:0007669"/>
    <property type="project" value="UniProtKB-SubCell"/>
</dbReference>
<evidence type="ECO:0000256" key="8">
    <source>
        <dbReference type="ARBA" id="ARBA00023288"/>
    </source>
</evidence>
<comment type="subcellular location">
    <subcellularLocation>
        <location evidence="1">Cell membrane</location>
        <topology evidence="1">Lipid-anchor</topology>
        <topology evidence="1">GPI-anchor</topology>
    </subcellularLocation>
</comment>
<evidence type="ECO:0000256" key="6">
    <source>
        <dbReference type="ARBA" id="ARBA00023157"/>
    </source>
</evidence>
<proteinExistence type="predicted"/>
<dbReference type="GO" id="GO:0098552">
    <property type="term" value="C:side of membrane"/>
    <property type="evidence" value="ECO:0007669"/>
    <property type="project" value="UniProtKB-KW"/>
</dbReference>
<dbReference type="SMART" id="SM00768">
    <property type="entry name" value="X8"/>
    <property type="match status" value="1"/>
</dbReference>
<keyword evidence="2" id="KW-1003">Cell membrane</keyword>
<feature type="chain" id="PRO_5043362730" description="X8 domain-containing protein" evidence="9">
    <location>
        <begin position="26"/>
        <end position="217"/>
    </location>
</feature>
<evidence type="ECO:0000313" key="11">
    <source>
        <dbReference type="EMBL" id="KAK9691222.1"/>
    </source>
</evidence>
<evidence type="ECO:0000313" key="12">
    <source>
        <dbReference type="Proteomes" id="UP001443914"/>
    </source>
</evidence>
<keyword evidence="4 9" id="KW-0732">Signal</keyword>
<evidence type="ECO:0000256" key="1">
    <source>
        <dbReference type="ARBA" id="ARBA00004609"/>
    </source>
</evidence>
<keyword evidence="8" id="KW-0449">Lipoprotein</keyword>
<keyword evidence="7" id="KW-0325">Glycoprotein</keyword>
<sequence>MARRVFLLHCSASLVFGLFFCSASSETPTVKRDITTPLTTVPTITPTSKPNSIPEKPETWDPFAAPSTPSPPLTAGASWCIASQAADRSALQKALDYACGKGSADCTAIQPGGGCYYPSTLSDHASYAFNSYYQKNPIPSSCDFGGTAVITSTDPSSPVCHYPSTSTSASVLDTTNQNVSTVFGVGPTSSAKSLLNKASSHILVFIYLLFRLHSFDF</sequence>
<evidence type="ECO:0000256" key="7">
    <source>
        <dbReference type="ARBA" id="ARBA00023180"/>
    </source>
</evidence>
<gene>
    <name evidence="11" type="ORF">RND81_09G183800</name>
</gene>
<organism evidence="11 12">
    <name type="scientific">Saponaria officinalis</name>
    <name type="common">Common soapwort</name>
    <name type="synonym">Lychnis saponaria</name>
    <dbReference type="NCBI Taxonomy" id="3572"/>
    <lineage>
        <taxon>Eukaryota</taxon>
        <taxon>Viridiplantae</taxon>
        <taxon>Streptophyta</taxon>
        <taxon>Embryophyta</taxon>
        <taxon>Tracheophyta</taxon>
        <taxon>Spermatophyta</taxon>
        <taxon>Magnoliopsida</taxon>
        <taxon>eudicotyledons</taxon>
        <taxon>Gunneridae</taxon>
        <taxon>Pentapetalae</taxon>
        <taxon>Caryophyllales</taxon>
        <taxon>Caryophyllaceae</taxon>
        <taxon>Caryophylleae</taxon>
        <taxon>Saponaria</taxon>
    </lineage>
</organism>
<dbReference type="InterPro" id="IPR012946">
    <property type="entry name" value="X8"/>
</dbReference>
<evidence type="ECO:0000256" key="5">
    <source>
        <dbReference type="ARBA" id="ARBA00023136"/>
    </source>
</evidence>
<evidence type="ECO:0000256" key="3">
    <source>
        <dbReference type="ARBA" id="ARBA00022622"/>
    </source>
</evidence>
<evidence type="ECO:0000256" key="2">
    <source>
        <dbReference type="ARBA" id="ARBA00022475"/>
    </source>
</evidence>
<comment type="caution">
    <text evidence="11">The sequence shown here is derived from an EMBL/GenBank/DDBJ whole genome shotgun (WGS) entry which is preliminary data.</text>
</comment>
<keyword evidence="6" id="KW-1015">Disulfide bond</keyword>
<dbReference type="AlphaFoldDB" id="A0AAW1IPF9"/>
<dbReference type="EMBL" id="JBDFQZ010000009">
    <property type="protein sequence ID" value="KAK9691222.1"/>
    <property type="molecule type" value="Genomic_DNA"/>
</dbReference>
<dbReference type="InterPro" id="IPR044788">
    <property type="entry name" value="X8_dom_prot"/>
</dbReference>
<dbReference type="PANTHER" id="PTHR31044">
    <property type="entry name" value="BETA-1,3 GLUCANASE"/>
    <property type="match status" value="1"/>
</dbReference>
<keyword evidence="3" id="KW-0336">GPI-anchor</keyword>
<protein>
    <recommendedName>
        <fullName evidence="10">X8 domain-containing protein</fullName>
    </recommendedName>
</protein>
<evidence type="ECO:0000256" key="4">
    <source>
        <dbReference type="ARBA" id="ARBA00022729"/>
    </source>
</evidence>
<dbReference type="Gene3D" id="1.20.58.1040">
    <property type="match status" value="1"/>
</dbReference>
<name>A0AAW1IPF9_SAPOF</name>
<dbReference type="PANTHER" id="PTHR31044:SF52">
    <property type="entry name" value="OS01G0631500 PROTEIN"/>
    <property type="match status" value="1"/>
</dbReference>
<evidence type="ECO:0000256" key="9">
    <source>
        <dbReference type="SAM" id="SignalP"/>
    </source>
</evidence>
<dbReference type="FunFam" id="1.20.58.1040:FF:000001">
    <property type="entry name" value="Glucan endo-1,3-beta-glucosidase 4"/>
    <property type="match status" value="1"/>
</dbReference>
<dbReference type="Pfam" id="PF07983">
    <property type="entry name" value="X8"/>
    <property type="match status" value="1"/>
</dbReference>
<keyword evidence="12" id="KW-1185">Reference proteome</keyword>
<keyword evidence="5" id="KW-0472">Membrane</keyword>
<feature type="domain" description="X8" evidence="10">
    <location>
        <begin position="78"/>
        <end position="162"/>
    </location>
</feature>
<accession>A0AAW1IPF9</accession>
<dbReference type="Proteomes" id="UP001443914">
    <property type="component" value="Unassembled WGS sequence"/>
</dbReference>
<reference evidence="11" key="1">
    <citation type="submission" date="2024-03" db="EMBL/GenBank/DDBJ databases">
        <title>WGS assembly of Saponaria officinalis var. Norfolk2.</title>
        <authorList>
            <person name="Jenkins J."/>
            <person name="Shu S."/>
            <person name="Grimwood J."/>
            <person name="Barry K."/>
            <person name="Goodstein D."/>
            <person name="Schmutz J."/>
            <person name="Leebens-Mack J."/>
            <person name="Osbourn A."/>
        </authorList>
    </citation>
    <scope>NUCLEOTIDE SEQUENCE [LARGE SCALE GENOMIC DNA]</scope>
    <source>
        <strain evidence="11">JIC</strain>
    </source>
</reference>
<evidence type="ECO:0000259" key="10">
    <source>
        <dbReference type="SMART" id="SM00768"/>
    </source>
</evidence>
<dbReference type="GO" id="GO:0009506">
    <property type="term" value="C:plasmodesma"/>
    <property type="evidence" value="ECO:0007669"/>
    <property type="project" value="UniProtKB-ARBA"/>
</dbReference>
<feature type="signal peptide" evidence="9">
    <location>
        <begin position="1"/>
        <end position="25"/>
    </location>
</feature>